<feature type="transmembrane region" description="Helical" evidence="1">
    <location>
        <begin position="6"/>
        <end position="25"/>
    </location>
</feature>
<feature type="transmembrane region" description="Helical" evidence="1">
    <location>
        <begin position="89"/>
        <end position="106"/>
    </location>
</feature>
<keyword evidence="1" id="KW-1133">Transmembrane helix</keyword>
<protein>
    <submittedName>
        <fullName evidence="2">Uncharacterized protein</fullName>
    </submittedName>
</protein>
<evidence type="ECO:0000256" key="1">
    <source>
        <dbReference type="SAM" id="Phobius"/>
    </source>
</evidence>
<comment type="caution">
    <text evidence="2">The sequence shown here is derived from an EMBL/GenBank/DDBJ whole genome shotgun (WGS) entry which is preliminary data.</text>
</comment>
<proteinExistence type="predicted"/>
<dbReference type="Proteomes" id="UP001304671">
    <property type="component" value="Unassembled WGS sequence"/>
</dbReference>
<evidence type="ECO:0000313" key="2">
    <source>
        <dbReference type="EMBL" id="MEA5260484.1"/>
    </source>
</evidence>
<reference evidence="2 3" key="1">
    <citation type="submission" date="2023-12" db="EMBL/GenBank/DDBJ databases">
        <title>Novel species of the genus Arcicella isolated from rivers.</title>
        <authorList>
            <person name="Lu H."/>
        </authorList>
    </citation>
    <scope>NUCLEOTIDE SEQUENCE [LARGE SCALE GENOMIC DNA]</scope>
    <source>
        <strain evidence="2 3">LMG 21963</strain>
    </source>
</reference>
<accession>A0ABU5QUU9</accession>
<dbReference type="RefSeq" id="WP_323253053.1">
    <property type="nucleotide sequence ID" value="NZ_JAYFUL010000056.1"/>
</dbReference>
<keyword evidence="1" id="KW-0812">Transmembrane</keyword>
<sequence>MRSTDIFAILSIYLVLSVVVICVLINRKIYYFFKIEQSRQNREKPTGLKSFFWEHNLDTVDKTIYLFTFPRQNPDDSPLTIMYIKIHAWVARILIFIILTDVLLMIF</sequence>
<organism evidence="2 3">
    <name type="scientific">Arcicella aquatica</name>
    <dbReference type="NCBI Taxonomy" id="217141"/>
    <lineage>
        <taxon>Bacteria</taxon>
        <taxon>Pseudomonadati</taxon>
        <taxon>Bacteroidota</taxon>
        <taxon>Cytophagia</taxon>
        <taxon>Cytophagales</taxon>
        <taxon>Flectobacillaceae</taxon>
        <taxon>Arcicella</taxon>
    </lineage>
</organism>
<name>A0ABU5QUU9_9BACT</name>
<keyword evidence="1" id="KW-0472">Membrane</keyword>
<gene>
    <name evidence="2" type="ORF">VB264_21990</name>
</gene>
<evidence type="ECO:0000313" key="3">
    <source>
        <dbReference type="Proteomes" id="UP001304671"/>
    </source>
</evidence>
<dbReference type="EMBL" id="JAYFUL010000056">
    <property type="protein sequence ID" value="MEA5260484.1"/>
    <property type="molecule type" value="Genomic_DNA"/>
</dbReference>
<keyword evidence="3" id="KW-1185">Reference proteome</keyword>